<sequence>MRHRLKTGIWRYALNRLRTARNVPENPVSLMRLVYRTVLPDVRTSLGGWRDRAQTIPDPELRTQALASIADKEFHCQGGSVYAAINVDRKDVLIPLIVALQTISDYLDNLCDRSTSLDPEDFRLLHKSMLDAVDPSAQPENYYRFRDEQEDGGYLNALVTTCQDNIRQLPGYVHAQPYVRRLVGLYGDLQVYKHISHELREPSLTAWRAEHAELAPDLYWNEFAAATGSTLGMFMLFAGASRDDFDAEDARTVYEAYFPYVCGLHIMLDYLIDQEEDRVGGDLNFCNYYESGEAMLLRVEEIVNNARRDVQKLPHAAFHRMVIEGLLALYLSDPKVSQQKDVRTVSKRLMKRSPLMRTFFFANSVWIRKHKQD</sequence>
<dbReference type="Proteomes" id="UP000316968">
    <property type="component" value="Chromosome"/>
</dbReference>
<accession>A0A4Y6V222</accession>
<dbReference type="InterPro" id="IPR019712">
    <property type="entry name" value="YtpB-like"/>
</dbReference>
<proteinExistence type="predicted"/>
<evidence type="ECO:0000313" key="2">
    <source>
        <dbReference type="Proteomes" id="UP000316968"/>
    </source>
</evidence>
<dbReference type="Pfam" id="PF10776">
    <property type="entry name" value="DUF2600"/>
    <property type="match status" value="1"/>
</dbReference>
<dbReference type="OrthoDB" id="2371262at2"/>
<name>A0A4Y6V222_SACBS</name>
<keyword evidence="2" id="KW-1185">Reference proteome</keyword>
<reference evidence="1 2" key="1">
    <citation type="submission" date="2019-06" db="EMBL/GenBank/DDBJ databases">
        <title>Saccharibacillus brassicae sp. nov., an endophytic bacterium isolated from Chinese cabbage seeds (Brassica pekinensis).</title>
        <authorList>
            <person name="Jiang L."/>
            <person name="Lee J."/>
            <person name="Kim S.W."/>
        </authorList>
    </citation>
    <scope>NUCLEOTIDE SEQUENCE [LARGE SCALE GENOMIC DNA]</scope>
    <source>
        <strain evidence="2">KCTC 43072 / ATSA2</strain>
    </source>
</reference>
<dbReference type="EMBL" id="CP041217">
    <property type="protein sequence ID" value="QDH22671.1"/>
    <property type="molecule type" value="Genomic_DNA"/>
</dbReference>
<organism evidence="1 2">
    <name type="scientific">Saccharibacillus brassicae</name>
    <dbReference type="NCBI Taxonomy" id="2583377"/>
    <lineage>
        <taxon>Bacteria</taxon>
        <taxon>Bacillati</taxon>
        <taxon>Bacillota</taxon>
        <taxon>Bacilli</taxon>
        <taxon>Bacillales</taxon>
        <taxon>Paenibacillaceae</taxon>
        <taxon>Saccharibacillus</taxon>
    </lineage>
</organism>
<dbReference type="AlphaFoldDB" id="A0A4Y6V222"/>
<protein>
    <submittedName>
        <fullName evidence="1">Tetraprenyl-beta-curcumene synthase family protein</fullName>
    </submittedName>
</protein>
<dbReference type="KEGG" id="saca:FFV09_18570"/>
<gene>
    <name evidence="1" type="ORF">FFV09_18570</name>
</gene>
<evidence type="ECO:0000313" key="1">
    <source>
        <dbReference type="EMBL" id="QDH22671.1"/>
    </source>
</evidence>